<dbReference type="EMBL" id="LT559118">
    <property type="protein sequence ID" value="SBO91170.1"/>
    <property type="molecule type" value="Genomic_DNA"/>
</dbReference>
<gene>
    <name evidence="1" type="ORF">BN4615_P684</name>
</gene>
<organism evidence="1">
    <name type="scientific">Nonomuraea gerenzanensis</name>
    <dbReference type="NCBI Taxonomy" id="93944"/>
    <lineage>
        <taxon>Bacteria</taxon>
        <taxon>Bacillati</taxon>
        <taxon>Actinomycetota</taxon>
        <taxon>Actinomycetes</taxon>
        <taxon>Streptosporangiales</taxon>
        <taxon>Streptosporangiaceae</taxon>
        <taxon>Nonomuraea</taxon>
    </lineage>
</organism>
<dbReference type="AlphaFoldDB" id="A0A1M4DXC1"/>
<reference evidence="1" key="1">
    <citation type="submission" date="2016-04" db="EMBL/GenBank/DDBJ databases">
        <authorList>
            <person name="Evans L.H."/>
            <person name="Alamgir A."/>
            <person name="Owens N."/>
            <person name="Weber N.D."/>
            <person name="Virtaneva K."/>
            <person name="Barbian K."/>
            <person name="Babar A."/>
            <person name="Rosenke K."/>
        </authorList>
    </citation>
    <scope>NUCLEOTIDE SEQUENCE</scope>
    <source>
        <strain evidence="1">Nono1</strain>
    </source>
</reference>
<protein>
    <submittedName>
        <fullName evidence="1">Uncharacterized protein</fullName>
    </submittedName>
</protein>
<accession>A0A1M4DXC1</accession>
<proteinExistence type="predicted"/>
<sequence length="261" mass="27709">MPKFQDPSEFAAAIAPVIGAAHVTVHASAARAVAALAETSGVTPGLLSDLRFTLPLRPLTRDHLAVIDRYGDAAARERDLQEHLLQRTLAEDGDGTLRPTDKGLEFVHRLYEVHAATAARVWAAHDLPGLAALVARVLDAAERVPGGALELVAPLLDAAERVPGGALELVAPPYEPEGAERRGQAGLLLFNRLAVLRYHRADAHAAAWQAAGLTAAGIVGLPDGPLRAAIEAETNLRAAAPYRTLTVRERETLYDGLLKLV</sequence>
<dbReference type="RefSeq" id="WP_311132175.1">
    <property type="nucleotide sequence ID" value="NZ_LT559118.1"/>
</dbReference>
<evidence type="ECO:0000313" key="1">
    <source>
        <dbReference type="EMBL" id="SBO91170.1"/>
    </source>
</evidence>
<name>A0A1M4DXC1_9ACTN</name>